<gene>
    <name evidence="2" type="ORF">JIN84_20335</name>
</gene>
<protein>
    <submittedName>
        <fullName evidence="2">Pyridoxamine 5'-phosphate oxidase family protein</fullName>
    </submittedName>
</protein>
<name>A0A934R801_9BACT</name>
<dbReference type="Gene3D" id="2.30.110.10">
    <property type="entry name" value="Electron Transport, Fmn-binding Protein, Chain A"/>
    <property type="match status" value="1"/>
</dbReference>
<evidence type="ECO:0000313" key="2">
    <source>
        <dbReference type="EMBL" id="MBK1817982.1"/>
    </source>
</evidence>
<evidence type="ECO:0000259" key="1">
    <source>
        <dbReference type="Pfam" id="PF01243"/>
    </source>
</evidence>
<evidence type="ECO:0000313" key="3">
    <source>
        <dbReference type="Proteomes" id="UP000600139"/>
    </source>
</evidence>
<dbReference type="RefSeq" id="WP_200352906.1">
    <property type="nucleotide sequence ID" value="NZ_BAABHZ010000001.1"/>
</dbReference>
<dbReference type="Proteomes" id="UP000600139">
    <property type="component" value="Unassembled WGS sequence"/>
</dbReference>
<accession>A0A934R801</accession>
<proteinExistence type="predicted"/>
<dbReference type="AlphaFoldDB" id="A0A934R801"/>
<comment type="caution">
    <text evidence="2">The sequence shown here is derived from an EMBL/GenBank/DDBJ whole genome shotgun (WGS) entry which is preliminary data.</text>
</comment>
<dbReference type="PANTHER" id="PTHR42815:SF2">
    <property type="entry name" value="FAD-BINDING, PUTATIVE (AFU_ORTHOLOGUE AFUA_6G07600)-RELATED"/>
    <property type="match status" value="1"/>
</dbReference>
<dbReference type="InterPro" id="IPR011576">
    <property type="entry name" value="Pyridox_Oxase_N"/>
</dbReference>
<dbReference type="PANTHER" id="PTHR42815">
    <property type="entry name" value="FAD-BINDING, PUTATIVE (AFU_ORTHOLOGUE AFUA_6G07600)-RELATED"/>
    <property type="match status" value="1"/>
</dbReference>
<dbReference type="SUPFAM" id="SSF50475">
    <property type="entry name" value="FMN-binding split barrel"/>
    <property type="match status" value="1"/>
</dbReference>
<reference evidence="2" key="1">
    <citation type="submission" date="2021-01" db="EMBL/GenBank/DDBJ databases">
        <title>Modified the classification status of verrucomicrobia.</title>
        <authorList>
            <person name="Feng X."/>
        </authorList>
    </citation>
    <scope>NUCLEOTIDE SEQUENCE</scope>
    <source>
        <strain evidence="2">JCM 18052</strain>
    </source>
</reference>
<keyword evidence="3" id="KW-1185">Reference proteome</keyword>
<sequence>MAHKFLDVAFTPEVLAAQQHYYGRSQTLPPATHDDPLGPDETEFIGASDSFYLSSVSGTGWPYVQHRGGPVGFAKVISPTEIAFADYKGNRQMLTTGNLAENDRVCLFFMDYPHRVRLKLLGHAKVLDARDHPELVTQVAAPEMVKITERIFKIRVVSFDWNCPKYITPRYTAAQVAEAVAPLKARIAELESQLRQAP</sequence>
<organism evidence="2 3">
    <name type="scientific">Luteolibacter yonseiensis</name>
    <dbReference type="NCBI Taxonomy" id="1144680"/>
    <lineage>
        <taxon>Bacteria</taxon>
        <taxon>Pseudomonadati</taxon>
        <taxon>Verrucomicrobiota</taxon>
        <taxon>Verrucomicrobiia</taxon>
        <taxon>Verrucomicrobiales</taxon>
        <taxon>Verrucomicrobiaceae</taxon>
        <taxon>Luteolibacter</taxon>
    </lineage>
</organism>
<dbReference type="Pfam" id="PF01243">
    <property type="entry name" value="PNPOx_N"/>
    <property type="match status" value="1"/>
</dbReference>
<dbReference type="InterPro" id="IPR012349">
    <property type="entry name" value="Split_barrel_FMN-bd"/>
</dbReference>
<dbReference type="EMBL" id="JAENIK010000012">
    <property type="protein sequence ID" value="MBK1817982.1"/>
    <property type="molecule type" value="Genomic_DNA"/>
</dbReference>
<feature type="domain" description="Pyridoxamine 5'-phosphate oxidase N-terminal" evidence="1">
    <location>
        <begin position="43"/>
        <end position="136"/>
    </location>
</feature>